<reference evidence="1 2" key="1">
    <citation type="journal article" date="2008" name="Nat. Biotechnol.">
        <title>Genome sequencing and analysis of the filamentous fungus Penicillium chrysogenum.</title>
        <authorList>
            <person name="van den Berg M.A."/>
            <person name="Albang R."/>
            <person name="Albermann K."/>
            <person name="Badger J.H."/>
            <person name="Daran J.-M."/>
            <person name="Driessen A.J.M."/>
            <person name="Garcia-Estrada C."/>
            <person name="Fedorova N.D."/>
            <person name="Harris D.M."/>
            <person name="Heijne W.H.M."/>
            <person name="Joardar V.S."/>
            <person name="Kiel J.A.K.W."/>
            <person name="Kovalchuk A."/>
            <person name="Martin J.F."/>
            <person name="Nierman W.C."/>
            <person name="Nijland J.G."/>
            <person name="Pronk J.T."/>
            <person name="Roubos J.A."/>
            <person name="van der Klei I.J."/>
            <person name="van Peij N.N.M.E."/>
            <person name="Veenhuis M."/>
            <person name="von Doehren H."/>
            <person name="Wagner C."/>
            <person name="Wortman J.R."/>
            <person name="Bovenberg R.A.L."/>
        </authorList>
    </citation>
    <scope>NUCLEOTIDE SEQUENCE [LARGE SCALE GENOMIC DNA]</scope>
    <source>
        <strain evidence="2">ATCC 28089 / DSM 1075 / NRRL 1951 / Wisconsin 54-1255</strain>
    </source>
</reference>
<gene>
    <name evidence="1" type="ORF">Pc12g03700</name>
    <name evidence="1" type="ORF">PCH_Pc12g03700</name>
</gene>
<dbReference type="HOGENOM" id="CLU_2121846_0_0_1"/>
<organism evidence="1 2">
    <name type="scientific">Penicillium rubens (strain ATCC 28089 / DSM 1075 / NRRL 1951 / Wisconsin 54-1255)</name>
    <name type="common">Penicillium chrysogenum</name>
    <dbReference type="NCBI Taxonomy" id="500485"/>
    <lineage>
        <taxon>Eukaryota</taxon>
        <taxon>Fungi</taxon>
        <taxon>Dikarya</taxon>
        <taxon>Ascomycota</taxon>
        <taxon>Pezizomycotina</taxon>
        <taxon>Eurotiomycetes</taxon>
        <taxon>Eurotiomycetidae</taxon>
        <taxon>Eurotiales</taxon>
        <taxon>Aspergillaceae</taxon>
        <taxon>Penicillium</taxon>
        <taxon>Penicillium chrysogenum species complex</taxon>
    </lineage>
</organism>
<name>B6GWZ1_PENRW</name>
<proteinExistence type="predicted"/>
<dbReference type="EMBL" id="AM920427">
    <property type="protein sequence ID" value="CAP79997.1"/>
    <property type="molecule type" value="Genomic_DNA"/>
</dbReference>
<evidence type="ECO:0000313" key="1">
    <source>
        <dbReference type="EMBL" id="CAP79997.1"/>
    </source>
</evidence>
<keyword evidence="2" id="KW-1185">Reference proteome</keyword>
<dbReference type="VEuPathDB" id="FungiDB:PCH_Pc12g03700"/>
<accession>B6GWZ1</accession>
<sequence length="114" mass="12258">MGESCIGKRGSELPQQLSRLAKGGDLVPRVGSLPQQNPQLPEIFLHNVERGTLAKRQLMLNAISSGAWAALRGFLDMNIMYNAGIPRTPNPLAAHFEAEVSSFGFTSNLGIEGP</sequence>
<evidence type="ECO:0000313" key="2">
    <source>
        <dbReference type="Proteomes" id="UP000000724"/>
    </source>
</evidence>
<dbReference type="AlphaFoldDB" id="B6GWZ1"/>
<dbReference type="Proteomes" id="UP000000724">
    <property type="component" value="Contig Pc00c12"/>
</dbReference>
<protein>
    <submittedName>
        <fullName evidence="1">Uncharacterized protein</fullName>
    </submittedName>
</protein>